<protein>
    <submittedName>
        <fullName evidence="9">Trk system potassium transporter TrkA</fullName>
    </submittedName>
</protein>
<dbReference type="GO" id="GO:0005886">
    <property type="term" value="C:plasma membrane"/>
    <property type="evidence" value="ECO:0007669"/>
    <property type="project" value="InterPro"/>
</dbReference>
<keyword evidence="4" id="KW-0630">Potassium</keyword>
<feature type="domain" description="RCK N-terminal" evidence="7">
    <location>
        <begin position="1"/>
        <end position="113"/>
    </location>
</feature>
<evidence type="ECO:0000256" key="6">
    <source>
        <dbReference type="ARBA" id="ARBA00023065"/>
    </source>
</evidence>
<dbReference type="SUPFAM" id="SSF51735">
    <property type="entry name" value="NAD(P)-binding Rossmann-fold domains"/>
    <property type="match status" value="2"/>
</dbReference>
<dbReference type="AlphaFoldDB" id="A0A847UAV0"/>
<dbReference type="SUPFAM" id="SSF116726">
    <property type="entry name" value="TrkA C-terminal domain-like"/>
    <property type="match status" value="2"/>
</dbReference>
<comment type="function">
    <text evidence="1">Part of a potassium transport system.</text>
</comment>
<organism evidence="9 10">
    <name type="scientific">Halomicrobium mukohataei</name>
    <dbReference type="NCBI Taxonomy" id="57705"/>
    <lineage>
        <taxon>Archaea</taxon>
        <taxon>Methanobacteriati</taxon>
        <taxon>Methanobacteriota</taxon>
        <taxon>Stenosarchaea group</taxon>
        <taxon>Halobacteria</taxon>
        <taxon>Halobacteriales</taxon>
        <taxon>Haloarculaceae</taxon>
        <taxon>Halomicrobium</taxon>
    </lineage>
</organism>
<dbReference type="InterPro" id="IPR003148">
    <property type="entry name" value="RCK_N"/>
</dbReference>
<keyword evidence="6" id="KW-0406">Ion transport</keyword>
<evidence type="ECO:0000259" key="7">
    <source>
        <dbReference type="PROSITE" id="PS51201"/>
    </source>
</evidence>
<dbReference type="NCBIfam" id="NF007039">
    <property type="entry name" value="PRK09496.3-2"/>
    <property type="match status" value="1"/>
</dbReference>
<dbReference type="GO" id="GO:0015079">
    <property type="term" value="F:potassium ion transmembrane transporter activity"/>
    <property type="evidence" value="ECO:0007669"/>
    <property type="project" value="InterPro"/>
</dbReference>
<dbReference type="InterPro" id="IPR006037">
    <property type="entry name" value="RCK_C"/>
</dbReference>
<dbReference type="PANTHER" id="PTHR43833">
    <property type="entry name" value="POTASSIUM CHANNEL PROTEIN 2-RELATED-RELATED"/>
    <property type="match status" value="1"/>
</dbReference>
<dbReference type="OrthoDB" id="27588at2157"/>
<feature type="domain" description="RCK C-terminal" evidence="8">
    <location>
        <begin position="139"/>
        <end position="220"/>
    </location>
</feature>
<evidence type="ECO:0000259" key="8">
    <source>
        <dbReference type="PROSITE" id="PS51202"/>
    </source>
</evidence>
<evidence type="ECO:0000256" key="5">
    <source>
        <dbReference type="ARBA" id="ARBA00023027"/>
    </source>
</evidence>
<evidence type="ECO:0000313" key="10">
    <source>
        <dbReference type="Proteomes" id="UP000608662"/>
    </source>
</evidence>
<sequence>MRVIIVGAGEVGRSIAANLADGHDVVVVERDPEIVEELTYSLDVLTIQGDGTDLSVLREAGVGEADMLIASTDIDETNIVACGAAKTISDVFTIARVKRRDLLSTWRNTNQAFNVDFMVCSDLLTAEAIFRISGVPGAQDVDTFAGGIVRMAEFEIDEDSPVTGQSVREADRYASLTFAALFRDDAVIIPTGDTVIQTGDRMVVIGSPDSIGDFATDTVCAGDESGADSVVIVGGGQLGFQVARLFEEHGYRPQLIEHDEDRARELAEQLPNTTVLQSDPTDSEFLVQERVDEADVVVAALESDEKNLLVSLLAERIGVDRTIAVVNEIEYADLFETVGVDIAVNPREETAEEIVRFTRDNRTEKIAMLEHDLAEVVEIEIESDSVLAGRRIADAVEELPAGIVIGAISRAGELVTPRGDTTIQVGDHVVVFVDSTVIDTVTERL</sequence>
<keyword evidence="3" id="KW-0633">Potassium transport</keyword>
<gene>
    <name evidence="9" type="primary">trkA</name>
    <name evidence="9" type="ORF">GOC74_09530</name>
</gene>
<dbReference type="NCBIfam" id="NF007034">
    <property type="entry name" value="PRK09496.2-1"/>
    <property type="match status" value="1"/>
</dbReference>
<dbReference type="InterPro" id="IPR006036">
    <property type="entry name" value="K_uptake_TrkA"/>
</dbReference>
<dbReference type="InterPro" id="IPR036721">
    <property type="entry name" value="RCK_C_sf"/>
</dbReference>
<dbReference type="RefSeq" id="WP_170093907.1">
    <property type="nucleotide sequence ID" value="NZ_WOYG01000001.1"/>
</dbReference>
<dbReference type="InterPro" id="IPR050721">
    <property type="entry name" value="Trk_Ktr_HKT_K-transport"/>
</dbReference>
<feature type="domain" description="RCK N-terminal" evidence="7">
    <location>
        <begin position="227"/>
        <end position="344"/>
    </location>
</feature>
<comment type="caution">
    <text evidence="9">The sequence shown here is derived from an EMBL/GenBank/DDBJ whole genome shotgun (WGS) entry which is preliminary data.</text>
</comment>
<keyword evidence="2" id="KW-0813">Transport</keyword>
<evidence type="ECO:0000313" key="9">
    <source>
        <dbReference type="EMBL" id="NLV10169.1"/>
    </source>
</evidence>
<evidence type="ECO:0000256" key="2">
    <source>
        <dbReference type="ARBA" id="ARBA00022448"/>
    </source>
</evidence>
<dbReference type="Gene3D" id="3.40.50.720">
    <property type="entry name" value="NAD(P)-binding Rossmann-like Domain"/>
    <property type="match status" value="2"/>
</dbReference>
<evidence type="ECO:0000256" key="4">
    <source>
        <dbReference type="ARBA" id="ARBA00022958"/>
    </source>
</evidence>
<dbReference type="Proteomes" id="UP000608662">
    <property type="component" value="Unassembled WGS sequence"/>
</dbReference>
<name>A0A847UAV0_9EURY</name>
<dbReference type="EMBL" id="WOYG01000001">
    <property type="protein sequence ID" value="NLV10169.1"/>
    <property type="molecule type" value="Genomic_DNA"/>
</dbReference>
<evidence type="ECO:0000256" key="1">
    <source>
        <dbReference type="ARBA" id="ARBA00003660"/>
    </source>
</evidence>
<accession>A0A847UAV0</accession>
<dbReference type="Pfam" id="PF02080">
    <property type="entry name" value="TrkA_C"/>
    <property type="match status" value="2"/>
</dbReference>
<dbReference type="PROSITE" id="PS51201">
    <property type="entry name" value="RCK_N"/>
    <property type="match status" value="2"/>
</dbReference>
<dbReference type="PRINTS" id="PR00335">
    <property type="entry name" value="KUPTAKETRKA"/>
</dbReference>
<proteinExistence type="predicted"/>
<feature type="domain" description="RCK C-terminal" evidence="8">
    <location>
        <begin position="364"/>
        <end position="445"/>
    </location>
</feature>
<reference evidence="9" key="1">
    <citation type="submission" date="2019-12" db="EMBL/GenBank/DDBJ databases">
        <title>Whole-genome sequence of Halomicrobium mukohataei pws1.</title>
        <authorList>
            <person name="Verma D.K."/>
            <person name="Gopal K."/>
            <person name="Prasad E.S."/>
        </authorList>
    </citation>
    <scope>NUCLEOTIDE SEQUENCE</scope>
    <source>
        <strain evidence="9">Pws1</strain>
    </source>
</reference>
<dbReference type="PROSITE" id="PS51202">
    <property type="entry name" value="RCK_C"/>
    <property type="match status" value="2"/>
</dbReference>
<dbReference type="PANTHER" id="PTHR43833:SF5">
    <property type="entry name" value="TRK SYSTEM POTASSIUM UPTAKE PROTEIN TRKA"/>
    <property type="match status" value="1"/>
</dbReference>
<dbReference type="Gene3D" id="3.30.70.1450">
    <property type="entry name" value="Regulator of K+ conductance, C-terminal domain"/>
    <property type="match status" value="2"/>
</dbReference>
<keyword evidence="5" id="KW-0520">NAD</keyword>
<dbReference type="NCBIfam" id="NF007031">
    <property type="entry name" value="PRK09496.1-2"/>
    <property type="match status" value="1"/>
</dbReference>
<evidence type="ECO:0000256" key="3">
    <source>
        <dbReference type="ARBA" id="ARBA00022538"/>
    </source>
</evidence>
<dbReference type="GeneID" id="94361987"/>
<dbReference type="InterPro" id="IPR036291">
    <property type="entry name" value="NAD(P)-bd_dom_sf"/>
</dbReference>
<dbReference type="Pfam" id="PF02254">
    <property type="entry name" value="TrkA_N"/>
    <property type="match status" value="2"/>
</dbReference>